<name>A0AAW2Z3R6_9EUKA</name>
<organism evidence="1 2">
    <name type="scientific">Acrasis kona</name>
    <dbReference type="NCBI Taxonomy" id="1008807"/>
    <lineage>
        <taxon>Eukaryota</taxon>
        <taxon>Discoba</taxon>
        <taxon>Heterolobosea</taxon>
        <taxon>Tetramitia</taxon>
        <taxon>Eutetramitia</taxon>
        <taxon>Acrasidae</taxon>
        <taxon>Acrasis</taxon>
    </lineage>
</organism>
<accession>A0AAW2Z3R6</accession>
<dbReference type="AlphaFoldDB" id="A0AAW2Z3R6"/>
<comment type="caution">
    <text evidence="1">The sequence shown here is derived from an EMBL/GenBank/DDBJ whole genome shotgun (WGS) entry which is preliminary data.</text>
</comment>
<reference evidence="1 2" key="1">
    <citation type="submission" date="2024-03" db="EMBL/GenBank/DDBJ databases">
        <title>The Acrasis kona genome and developmental transcriptomes reveal deep origins of eukaryotic multicellular pathways.</title>
        <authorList>
            <person name="Sheikh S."/>
            <person name="Fu C.-J."/>
            <person name="Brown M.W."/>
            <person name="Baldauf S.L."/>
        </authorList>
    </citation>
    <scope>NUCLEOTIDE SEQUENCE [LARGE SCALE GENOMIC DNA]</scope>
    <source>
        <strain evidence="1 2">ATCC MYA-3509</strain>
    </source>
</reference>
<keyword evidence="2" id="KW-1185">Reference proteome</keyword>
<dbReference type="Proteomes" id="UP001431209">
    <property type="component" value="Unassembled WGS sequence"/>
</dbReference>
<dbReference type="InterPro" id="IPR008949">
    <property type="entry name" value="Isoprenoid_synthase_dom_sf"/>
</dbReference>
<dbReference type="Gene3D" id="1.10.600.10">
    <property type="entry name" value="Farnesyl Diphosphate Synthase"/>
    <property type="match status" value="1"/>
</dbReference>
<proteinExistence type="predicted"/>
<protein>
    <submittedName>
        <fullName evidence="1">Aristolochene synthase</fullName>
    </submittedName>
</protein>
<sequence>MTTNSMGHSIIFHPDAEKASNECRRLFMNKWPFPSDEHKKNFDVFKFYKFACAAYPHVLVERFPHIVNLVTLLFQLDDVIDALEGKAMVEYVVRLTHVMDGTIKPENEVDRFVSEVIQPVRDNGMWFVNDIILGIHKLIEAGKVPKNDITTIERYIEVRSIDGYPYCAALLRYGLNIQYNPEQDLQVKRIDRIAAGQARLFNDLISYDREVRENEPGLSGVKVLVEHCGKSPKEAKDIVQNLTNTMYNQVLEESDTLLESTDCSTDARTYLKSVPLFLSGHEHWTHGVTNKYD</sequence>
<dbReference type="EMBL" id="JAOPGA020001010">
    <property type="protein sequence ID" value="KAL0484000.1"/>
    <property type="molecule type" value="Genomic_DNA"/>
</dbReference>
<gene>
    <name evidence="1" type="ORF">AKO1_004615</name>
</gene>
<evidence type="ECO:0000313" key="2">
    <source>
        <dbReference type="Proteomes" id="UP001431209"/>
    </source>
</evidence>
<dbReference type="SUPFAM" id="SSF48576">
    <property type="entry name" value="Terpenoid synthases"/>
    <property type="match status" value="1"/>
</dbReference>
<dbReference type="Pfam" id="PF19086">
    <property type="entry name" value="Terpene_syn_C_2"/>
    <property type="match status" value="1"/>
</dbReference>
<evidence type="ECO:0000313" key="1">
    <source>
        <dbReference type="EMBL" id="KAL0484000.1"/>
    </source>
</evidence>